<feature type="transmembrane region" description="Helical" evidence="2">
    <location>
        <begin position="286"/>
        <end position="306"/>
    </location>
</feature>
<evidence type="ECO:0000313" key="3">
    <source>
        <dbReference type="EMBL" id="PVH16006.1"/>
    </source>
</evidence>
<evidence type="ECO:0000256" key="2">
    <source>
        <dbReference type="SAM" id="Phobius"/>
    </source>
</evidence>
<gene>
    <name evidence="3" type="ORF">CXQ87_003868</name>
</gene>
<feature type="compositionally biased region" description="Polar residues" evidence="1">
    <location>
        <begin position="11"/>
        <end position="22"/>
    </location>
</feature>
<keyword evidence="4" id="KW-1185">Reference proteome</keyword>
<name>A0A2V1AEM3_9ASCO</name>
<dbReference type="GeneID" id="37003868"/>
<feature type="transmembrane region" description="Helical" evidence="2">
    <location>
        <begin position="138"/>
        <end position="159"/>
    </location>
</feature>
<keyword evidence="2" id="KW-1133">Transmembrane helix</keyword>
<accession>A0A2V1AEM3</accession>
<proteinExistence type="predicted"/>
<sequence>MATSEEGMQHEWNNLQSNSLGSSKEGDSGGSAGSTSASMHAENPDSTVRGPRSQSATSRPSAIDENPSSTTQARPSTREAGNVDEVVPHQNETRANLGILEVSQTSGKELEIKNVDTKEKKAKRSFFERQISYVNIKLIQVVTMACFFTCFGLGCSLGNKMCQEYRENMAKVNIYSDEKNNLPACQDVSLVNLYPEIQSTLALKDPNRLCSYQEELRNHTLHASRDGPGWHCLDAFTQELFLECEAAKKTLSSAEKKLSFYHGSAARSLQVFLAATFLTRRAPMVLVFWVLTAIMILTQVSLFAILHFDTGTNIKAQIAYTSLSEYTVLTILIAAIGYTRAPKKVTSESAPQSLDSGGSFDIEYLHSEELSNYREPNE</sequence>
<dbReference type="AlphaFoldDB" id="A0A2V1AEM3"/>
<keyword evidence="2" id="KW-0472">Membrane</keyword>
<evidence type="ECO:0000256" key="1">
    <source>
        <dbReference type="SAM" id="MobiDB-lite"/>
    </source>
</evidence>
<feature type="region of interest" description="Disordered" evidence="1">
    <location>
        <begin position="1"/>
        <end position="94"/>
    </location>
</feature>
<dbReference type="RefSeq" id="XP_025336946.1">
    <property type="nucleotide sequence ID" value="XM_025482328.1"/>
</dbReference>
<feature type="compositionally biased region" description="Polar residues" evidence="1">
    <location>
        <begin position="52"/>
        <end position="75"/>
    </location>
</feature>
<feature type="transmembrane region" description="Helical" evidence="2">
    <location>
        <begin position="318"/>
        <end position="338"/>
    </location>
</feature>
<dbReference type="EMBL" id="PKFP01000004">
    <property type="protein sequence ID" value="PVH16006.1"/>
    <property type="molecule type" value="Genomic_DNA"/>
</dbReference>
<dbReference type="VEuPathDB" id="FungiDB:CXQ87_003868"/>
<protein>
    <submittedName>
        <fullName evidence="3">Uncharacterized protein</fullName>
    </submittedName>
</protein>
<keyword evidence="2" id="KW-0812">Transmembrane</keyword>
<comment type="caution">
    <text evidence="3">The sequence shown here is derived from an EMBL/GenBank/DDBJ whole genome shotgun (WGS) entry which is preliminary data.</text>
</comment>
<evidence type="ECO:0000313" key="4">
    <source>
        <dbReference type="Proteomes" id="UP000244406"/>
    </source>
</evidence>
<dbReference type="Proteomes" id="UP000244406">
    <property type="component" value="Unassembled WGS sequence"/>
</dbReference>
<organism evidence="3 4">
    <name type="scientific">Candidozyma duobushaemuli</name>
    <dbReference type="NCBI Taxonomy" id="1231522"/>
    <lineage>
        <taxon>Eukaryota</taxon>
        <taxon>Fungi</taxon>
        <taxon>Dikarya</taxon>
        <taxon>Ascomycota</taxon>
        <taxon>Saccharomycotina</taxon>
        <taxon>Pichiomycetes</taxon>
        <taxon>Metschnikowiaceae</taxon>
        <taxon>Candidozyma</taxon>
    </lineage>
</organism>
<reference evidence="3 4" key="1">
    <citation type="submission" date="2017-12" db="EMBL/GenBank/DDBJ databases">
        <title>Genome Sequence of the Amphotericin B-resistant Candida duobushaemulonii strain, B09383.</title>
        <authorList>
            <person name="Chow N.A."/>
            <person name="Gade L."/>
            <person name="Batra D."/>
            <person name="Rowe L.A."/>
            <person name="Loparev V.N."/>
            <person name="Litvintseva A.P."/>
        </authorList>
    </citation>
    <scope>NUCLEOTIDE SEQUENCE [LARGE SCALE GENOMIC DNA]</scope>
    <source>
        <strain evidence="3 4">B09383</strain>
    </source>
</reference>